<dbReference type="AlphaFoldDB" id="A0A1C6G3F2"/>
<proteinExistence type="predicted"/>
<reference evidence="1" key="1">
    <citation type="submission" date="2015-09" db="EMBL/GenBank/DDBJ databases">
        <authorList>
            <consortium name="Pathogen Informatics"/>
        </authorList>
    </citation>
    <scope>NUCLEOTIDE SEQUENCE</scope>
    <source>
        <strain evidence="1">2789STDY5834896</strain>
    </source>
</reference>
<dbReference type="EMBL" id="FMHG01000001">
    <property type="protein sequence ID" value="SCJ39859.1"/>
    <property type="molecule type" value="Genomic_DNA"/>
</dbReference>
<accession>A0A1C6G3F2</accession>
<dbReference type="SUPFAM" id="SSF48498">
    <property type="entry name" value="Tetracyclin repressor-like, C-terminal domain"/>
    <property type="match status" value="1"/>
</dbReference>
<dbReference type="InterPro" id="IPR036271">
    <property type="entry name" value="Tet_transcr_reg_TetR-rel_C_sf"/>
</dbReference>
<organism evidence="1">
    <name type="scientific">uncultured Anaerotruncus sp</name>
    <dbReference type="NCBI Taxonomy" id="905011"/>
    <lineage>
        <taxon>Bacteria</taxon>
        <taxon>Bacillati</taxon>
        <taxon>Bacillota</taxon>
        <taxon>Clostridia</taxon>
        <taxon>Eubacteriales</taxon>
        <taxon>Oscillospiraceae</taxon>
        <taxon>Anaerotruncus</taxon>
        <taxon>environmental samples</taxon>
    </lineage>
</organism>
<dbReference type="SUPFAM" id="SSF46689">
    <property type="entry name" value="Homeodomain-like"/>
    <property type="match status" value="1"/>
</dbReference>
<protein>
    <recommendedName>
        <fullName evidence="2">HTH tetR-type domain-containing protein</fullName>
    </recommendedName>
</protein>
<gene>
    <name evidence="1" type="ORF">SAMEA3545359_00216</name>
</gene>
<sequence>MPPKPIISRQDIINAAMQLVREDGMDGVNARSLASALTCSTKPLFRIYKNMEELKSDILTQLDAYYNAFMECRITENNRLLSQGIAYIEFARTEKMIFHTLFMNRNMEGSSLRDIVCAEWNRRSIENARAITGLPIEKAEMLFINIWLYAHGIATQIVSNGIDISFDTVRELLDHAFKQFSIDLSE</sequence>
<evidence type="ECO:0008006" key="2">
    <source>
        <dbReference type="Google" id="ProtNLM"/>
    </source>
</evidence>
<evidence type="ECO:0000313" key="1">
    <source>
        <dbReference type="EMBL" id="SCJ39859.1"/>
    </source>
</evidence>
<dbReference type="InterPro" id="IPR009057">
    <property type="entry name" value="Homeodomain-like_sf"/>
</dbReference>
<name>A0A1C6G3F2_9FIRM</name>
<dbReference type="Gene3D" id="1.10.357.10">
    <property type="entry name" value="Tetracycline Repressor, domain 2"/>
    <property type="match status" value="1"/>
</dbReference>